<evidence type="ECO:0008006" key="3">
    <source>
        <dbReference type="Google" id="ProtNLM"/>
    </source>
</evidence>
<dbReference type="PANTHER" id="PTHR35519:SF2">
    <property type="entry name" value="PH DOMAIN PROTEIN"/>
    <property type="match status" value="1"/>
</dbReference>
<dbReference type="AlphaFoldDB" id="A0A8J2ZG74"/>
<comment type="caution">
    <text evidence="1">The sequence shown here is derived from an EMBL/GenBank/DDBJ whole genome shotgun (WGS) entry which is preliminary data.</text>
</comment>
<name>A0A8J2ZG74_9RHOB</name>
<dbReference type="InterPro" id="IPR025187">
    <property type="entry name" value="DUF4112"/>
</dbReference>
<reference evidence="1" key="1">
    <citation type="journal article" date="2014" name="Int. J. Syst. Evol. Microbiol.">
        <title>Complete genome sequence of Corynebacterium casei LMG S-19264T (=DSM 44701T), isolated from a smear-ripened cheese.</title>
        <authorList>
            <consortium name="US DOE Joint Genome Institute (JGI-PGF)"/>
            <person name="Walter F."/>
            <person name="Albersmeier A."/>
            <person name="Kalinowski J."/>
            <person name="Ruckert C."/>
        </authorList>
    </citation>
    <scope>NUCLEOTIDE SEQUENCE</scope>
    <source>
        <strain evidence="1">CGMCC 1.15762</strain>
    </source>
</reference>
<dbReference type="Proteomes" id="UP000617145">
    <property type="component" value="Unassembled WGS sequence"/>
</dbReference>
<dbReference type="EMBL" id="BMJV01000001">
    <property type="protein sequence ID" value="GGG59291.1"/>
    <property type="molecule type" value="Genomic_DNA"/>
</dbReference>
<reference evidence="1" key="2">
    <citation type="submission" date="2020-09" db="EMBL/GenBank/DDBJ databases">
        <authorList>
            <person name="Sun Q."/>
            <person name="Zhou Y."/>
        </authorList>
    </citation>
    <scope>NUCLEOTIDE SEQUENCE</scope>
    <source>
        <strain evidence="1">CGMCC 1.15762</strain>
    </source>
</reference>
<dbReference type="PANTHER" id="PTHR35519">
    <property type="entry name" value="MEMBRANE PROTEINS"/>
    <property type="match status" value="1"/>
</dbReference>
<accession>A0A8J2ZG74</accession>
<gene>
    <name evidence="1" type="ORF">GCM10011415_01400</name>
</gene>
<keyword evidence="2" id="KW-1185">Reference proteome</keyword>
<evidence type="ECO:0000313" key="1">
    <source>
        <dbReference type="EMBL" id="GGG59291.1"/>
    </source>
</evidence>
<dbReference type="Pfam" id="PF13430">
    <property type="entry name" value="DUF4112"/>
    <property type="match status" value="1"/>
</dbReference>
<proteinExistence type="predicted"/>
<organism evidence="1 2">
    <name type="scientific">Salipiger pallidus</name>
    <dbReference type="NCBI Taxonomy" id="1775170"/>
    <lineage>
        <taxon>Bacteria</taxon>
        <taxon>Pseudomonadati</taxon>
        <taxon>Pseudomonadota</taxon>
        <taxon>Alphaproteobacteria</taxon>
        <taxon>Rhodobacterales</taxon>
        <taxon>Roseobacteraceae</taxon>
        <taxon>Salipiger</taxon>
    </lineage>
</organism>
<evidence type="ECO:0000313" key="2">
    <source>
        <dbReference type="Proteomes" id="UP000617145"/>
    </source>
</evidence>
<protein>
    <recommendedName>
        <fullName evidence="3">DUF4112 domain-containing protein</fullName>
    </recommendedName>
</protein>
<sequence>MQMSNNSDRTFERVARVERVARSMDRAYRLPFTQIRFGWDGLLGLLPGIGDSLAVAPAVWIINEAREMGVPKPLLVQMAGNIGVDWLIGLVPLVGDIFDIGFKSNSRNAALLRRWAEEQRVTPGSGPARAPNVSTSPA</sequence>
<dbReference type="RefSeq" id="WP_229672856.1">
    <property type="nucleotide sequence ID" value="NZ_BMJV01000001.1"/>
</dbReference>